<organism evidence="10 11">
    <name type="scientific">Phytophthora megakarya</name>
    <dbReference type="NCBI Taxonomy" id="4795"/>
    <lineage>
        <taxon>Eukaryota</taxon>
        <taxon>Sar</taxon>
        <taxon>Stramenopiles</taxon>
        <taxon>Oomycota</taxon>
        <taxon>Peronosporomycetes</taxon>
        <taxon>Peronosporales</taxon>
        <taxon>Peronosporaceae</taxon>
        <taxon>Phytophthora</taxon>
    </lineage>
</organism>
<dbReference type="GO" id="GO:0003964">
    <property type="term" value="F:RNA-directed DNA polymerase activity"/>
    <property type="evidence" value="ECO:0007669"/>
    <property type="project" value="UniProtKB-KW"/>
</dbReference>
<dbReference type="Pfam" id="PF17921">
    <property type="entry name" value="Integrase_H2C2"/>
    <property type="match status" value="1"/>
</dbReference>
<dbReference type="Gene3D" id="3.30.420.10">
    <property type="entry name" value="Ribonuclease H-like superfamily/Ribonuclease H"/>
    <property type="match status" value="2"/>
</dbReference>
<dbReference type="SUPFAM" id="SSF56672">
    <property type="entry name" value="DNA/RNA polymerases"/>
    <property type="match status" value="1"/>
</dbReference>
<feature type="domain" description="Reverse transcriptase RNase H-like" evidence="8">
    <location>
        <begin position="101"/>
        <end position="198"/>
    </location>
</feature>
<dbReference type="InterPro" id="IPR002156">
    <property type="entry name" value="RNaseH_domain"/>
</dbReference>
<dbReference type="Gene3D" id="1.10.340.70">
    <property type="match status" value="1"/>
</dbReference>
<dbReference type="PANTHER" id="PTHR37984:SF5">
    <property type="entry name" value="PROTEIN NYNRIN-LIKE"/>
    <property type="match status" value="1"/>
</dbReference>
<dbReference type="InterPro" id="IPR012337">
    <property type="entry name" value="RNaseH-like_sf"/>
</dbReference>
<dbReference type="Pfam" id="PF13456">
    <property type="entry name" value="RVT_3"/>
    <property type="match status" value="1"/>
</dbReference>
<keyword evidence="1" id="KW-0808">Transferase</keyword>
<comment type="caution">
    <text evidence="10">The sequence shown here is derived from an EMBL/GenBank/DDBJ whole genome shotgun (WGS) entry which is preliminary data.</text>
</comment>
<feature type="domain" description="RNase H type-1" evidence="7">
    <location>
        <begin position="290"/>
        <end position="378"/>
    </location>
</feature>
<dbReference type="InterPro" id="IPR041373">
    <property type="entry name" value="RT_RNaseH"/>
</dbReference>
<dbReference type="PANTHER" id="PTHR37984">
    <property type="entry name" value="PROTEIN CBG26694"/>
    <property type="match status" value="1"/>
</dbReference>
<reference evidence="11" key="1">
    <citation type="submission" date="2017-03" db="EMBL/GenBank/DDBJ databases">
        <title>Phytopthora megakarya and P. palmivora, two closely related causual agents of cacao black pod achieved similar genome size and gene model numbers by different mechanisms.</title>
        <authorList>
            <person name="Ali S."/>
            <person name="Shao J."/>
            <person name="Larry D.J."/>
            <person name="Kronmiller B."/>
            <person name="Shen D."/>
            <person name="Strem M.D."/>
            <person name="Melnick R.L."/>
            <person name="Guiltinan M.J."/>
            <person name="Tyler B.M."/>
            <person name="Meinhardt L.W."/>
            <person name="Bailey B.A."/>
        </authorList>
    </citation>
    <scope>NUCLEOTIDE SEQUENCE [LARGE SCALE GENOMIC DNA]</scope>
    <source>
        <strain evidence="11">zdho120</strain>
    </source>
</reference>
<evidence type="ECO:0000313" key="11">
    <source>
        <dbReference type="Proteomes" id="UP000198211"/>
    </source>
</evidence>
<dbReference type="InterPro" id="IPR043502">
    <property type="entry name" value="DNA/RNA_pol_sf"/>
</dbReference>
<dbReference type="OrthoDB" id="120865at2759"/>
<evidence type="ECO:0000313" key="10">
    <source>
        <dbReference type="EMBL" id="OWY98070.1"/>
    </source>
</evidence>
<evidence type="ECO:0000259" key="8">
    <source>
        <dbReference type="Pfam" id="PF17917"/>
    </source>
</evidence>
<keyword evidence="6 10" id="KW-0695">RNA-directed DNA polymerase</keyword>
<dbReference type="InterPro" id="IPR050951">
    <property type="entry name" value="Retrovirus_Pol_polyprotein"/>
</dbReference>
<keyword evidence="11" id="KW-1185">Reference proteome</keyword>
<protein>
    <submittedName>
        <fullName evidence="10">Reverse transcriptase</fullName>
    </submittedName>
</protein>
<dbReference type="Pfam" id="PF17917">
    <property type="entry name" value="RT_RNaseH"/>
    <property type="match status" value="1"/>
</dbReference>
<evidence type="ECO:0000256" key="6">
    <source>
        <dbReference type="ARBA" id="ARBA00022918"/>
    </source>
</evidence>
<evidence type="ECO:0000256" key="5">
    <source>
        <dbReference type="ARBA" id="ARBA00022801"/>
    </source>
</evidence>
<dbReference type="GO" id="GO:0003676">
    <property type="term" value="F:nucleic acid binding"/>
    <property type="evidence" value="ECO:0007669"/>
    <property type="project" value="InterPro"/>
</dbReference>
<dbReference type="SUPFAM" id="SSF53098">
    <property type="entry name" value="Ribonuclease H-like"/>
    <property type="match status" value="2"/>
</dbReference>
<keyword evidence="4" id="KW-0255">Endonuclease</keyword>
<evidence type="ECO:0000256" key="1">
    <source>
        <dbReference type="ARBA" id="ARBA00022679"/>
    </source>
</evidence>
<dbReference type="Proteomes" id="UP000198211">
    <property type="component" value="Unassembled WGS sequence"/>
</dbReference>
<evidence type="ECO:0000256" key="3">
    <source>
        <dbReference type="ARBA" id="ARBA00022722"/>
    </source>
</evidence>
<name>A0A225UY64_9STRA</name>
<evidence type="ECO:0000256" key="2">
    <source>
        <dbReference type="ARBA" id="ARBA00022695"/>
    </source>
</evidence>
<sequence>MSRVDFLGHEVLENGLGAKPNNLEALATLDFPRTQKGLQSVSKLLPPLYPRIRDLCDRAILPLSPRFRKRVTENHAELAFATLRSKIAATPMLKHFNADRQPVVIVYASVWAVSAVLTQEDDGVYMPIKFTSRTLKPNELNYNITEKEILALLHVWNECHNMLVGKTIRVLTRHITLGWLFRSTGLQGRLSQWAAILSPWRLEILRSAKGEEEILGALAASITPRAYVDSALEDIAPRTRPSKTAAIPVPKIGPTESLHVISFDGSASVKREGGAFSASGNYRNVVKAASGYAEGLTVNEAEYRGMLLGLSLLEDLNVTRLIKCRDSNLVVRQTRGEMDCKSLGLELLRQQAWNALCEWPRHEFLHVRRDWNASADMLTLQRQGGKDGHSVEESEDLKTLNRLGERGTRDGKRLSCDHPFARRVPLNLAETAGSLEGITGATAEAGSIRTAQDEELWIANLKEFLSGDISELFKDEVKSCVKIAEQYEVGKSGLLYYHVQRDESAENRYLIMNQVVPETLRQDVLHHYHASLEGGHQGIGRTYQLVRRHFHWPGLFKSVQRHWLRWIICRHCPRHKTHGVVNLGRPVYGFRYREGKCVAYHADRRPYEEAVFRRFGDSEEIRHDREPEFMSDFFRAFNKLMGQRQRATLAYRPQANGSAERMAIKMYIEDIDQRDWDEYAKRLTYALNTAHDRTRDETPFFLVHGWDPRSTLGATLAIGNTSHRDAEARRWRIVYF</sequence>
<dbReference type="GO" id="GO:0004523">
    <property type="term" value="F:RNA-DNA hybrid ribonuclease activity"/>
    <property type="evidence" value="ECO:0007669"/>
    <property type="project" value="InterPro"/>
</dbReference>
<feature type="domain" description="Integrase zinc-binding" evidence="9">
    <location>
        <begin position="516"/>
        <end position="576"/>
    </location>
</feature>
<dbReference type="InterPro" id="IPR041588">
    <property type="entry name" value="Integrase_H2C2"/>
</dbReference>
<dbReference type="InterPro" id="IPR036397">
    <property type="entry name" value="RNaseH_sf"/>
</dbReference>
<accession>A0A225UY64</accession>
<evidence type="ECO:0000256" key="4">
    <source>
        <dbReference type="ARBA" id="ARBA00022759"/>
    </source>
</evidence>
<dbReference type="AlphaFoldDB" id="A0A225UY64"/>
<proteinExistence type="predicted"/>
<keyword evidence="3" id="KW-0540">Nuclease</keyword>
<keyword evidence="2" id="KW-0548">Nucleotidyltransferase</keyword>
<dbReference type="EMBL" id="NBNE01009781">
    <property type="protein sequence ID" value="OWY98070.1"/>
    <property type="molecule type" value="Genomic_DNA"/>
</dbReference>
<keyword evidence="5" id="KW-0378">Hydrolase</keyword>
<evidence type="ECO:0000259" key="9">
    <source>
        <dbReference type="Pfam" id="PF17921"/>
    </source>
</evidence>
<evidence type="ECO:0000259" key="7">
    <source>
        <dbReference type="Pfam" id="PF13456"/>
    </source>
</evidence>
<dbReference type="FunFam" id="1.10.340.70:FF:000001">
    <property type="entry name" value="Retrovirus-related Pol polyprotein from transposon gypsy-like Protein"/>
    <property type="match status" value="1"/>
</dbReference>
<gene>
    <name evidence="10" type="ORF">PHMEG_00031258</name>
</gene>